<dbReference type="AlphaFoldDB" id="A0A2Z4IRZ9"/>
<evidence type="ECO:0000313" key="1">
    <source>
        <dbReference type="EMBL" id="AWW35490.1"/>
    </source>
</evidence>
<gene>
    <name evidence="1" type="ORF">DN051_01395</name>
</gene>
<evidence type="ECO:0000313" key="2">
    <source>
        <dbReference type="Proteomes" id="UP000249616"/>
    </source>
</evidence>
<dbReference type="Gene3D" id="3.40.47.10">
    <property type="match status" value="1"/>
</dbReference>
<dbReference type="RefSeq" id="WP_053761438.1">
    <property type="nucleotide sequence ID" value="NZ_CP030073.1"/>
</dbReference>
<dbReference type="Proteomes" id="UP000249616">
    <property type="component" value="Chromosome"/>
</dbReference>
<reference evidence="1 2" key="1">
    <citation type="journal article" date="2019" name="Int. J. Syst. Evol. Microbiol.">
        <title>Streptomyces cadmiisoli sp. nov., a novel actinomycete isolated from cadmium-contaminated soil.</title>
        <authorList>
            <person name="Li K."/>
            <person name="Tang X."/>
            <person name="Zhao J."/>
            <person name="Guo Y."/>
            <person name="Tang Y."/>
            <person name="Gao J."/>
        </authorList>
    </citation>
    <scope>NUCLEOTIDE SEQUENCE [LARGE SCALE GENOMIC DNA]</scope>
    <source>
        <strain evidence="1 2">ZFG47</strain>
    </source>
</reference>
<dbReference type="KEGG" id="scad:DN051_01395"/>
<keyword evidence="2" id="KW-1185">Reference proteome</keyword>
<dbReference type="InterPro" id="IPR016039">
    <property type="entry name" value="Thiolase-like"/>
</dbReference>
<dbReference type="SUPFAM" id="SSF53901">
    <property type="entry name" value="Thiolase-like"/>
    <property type="match status" value="1"/>
</dbReference>
<organism evidence="1 2">
    <name type="scientific">Streptomyces cadmiisoli</name>
    <dbReference type="NCBI Taxonomy" id="2184053"/>
    <lineage>
        <taxon>Bacteria</taxon>
        <taxon>Bacillati</taxon>
        <taxon>Actinomycetota</taxon>
        <taxon>Actinomycetes</taxon>
        <taxon>Kitasatosporales</taxon>
        <taxon>Streptomycetaceae</taxon>
        <taxon>Streptomyces</taxon>
        <taxon>Streptomyces aurantiacus group</taxon>
    </lineage>
</organism>
<protein>
    <submittedName>
        <fullName evidence="1">Polyketide synthase</fullName>
    </submittedName>
</protein>
<accession>A0A2Z4IRZ9</accession>
<dbReference type="EMBL" id="CP030073">
    <property type="protein sequence ID" value="AWW35490.1"/>
    <property type="molecule type" value="Genomic_DNA"/>
</dbReference>
<proteinExistence type="predicted"/>
<name>A0A2Z4IRZ9_9ACTN</name>
<dbReference type="GO" id="GO:0016747">
    <property type="term" value="F:acyltransferase activity, transferring groups other than amino-acyl groups"/>
    <property type="evidence" value="ECO:0007669"/>
    <property type="project" value="UniProtKB-ARBA"/>
</dbReference>
<sequence length="191" mass="19684">MTADHLPTPVQDIAVPENSGLAVLGTARVSRSADAPPTRRIPSFYADPASWAVLEAVDALRAGCPEVTAAPETTATVMVTTHSTLDTMRVIAGGLPGGRVSPLRFAGANAGGPVSLVCMTHGLRGPTLTLTSDGTEGAPTALTMARHWLRTGAADRVVIVAHHHDAALGRHEVRCAAVGAAPDLRPQGARR</sequence>
<dbReference type="GeneID" id="32592946"/>